<dbReference type="PANTHER" id="PTHR35008:SF8">
    <property type="entry name" value="ALCOHOL DEHYDROGENASE CYTOCHROME C SUBUNIT"/>
    <property type="match status" value="1"/>
</dbReference>
<dbReference type="PANTHER" id="PTHR35008">
    <property type="entry name" value="BLL4482 PROTEIN-RELATED"/>
    <property type="match status" value="1"/>
</dbReference>
<dbReference type="PROSITE" id="PS51007">
    <property type="entry name" value="CYTC"/>
    <property type="match status" value="1"/>
</dbReference>
<dbReference type="AlphaFoldDB" id="A0A2P6MAY8"/>
<keyword evidence="1" id="KW-0813">Transport</keyword>
<evidence type="ECO:0000256" key="5">
    <source>
        <dbReference type="ARBA" id="ARBA00023004"/>
    </source>
</evidence>
<dbReference type="InterPro" id="IPR051459">
    <property type="entry name" value="Cytochrome_c-type_DH"/>
</dbReference>
<keyword evidence="10" id="KW-1185">Reference proteome</keyword>
<dbReference type="Proteomes" id="UP000241736">
    <property type="component" value="Unassembled WGS sequence"/>
</dbReference>
<dbReference type="Gene3D" id="1.10.760.10">
    <property type="entry name" value="Cytochrome c-like domain"/>
    <property type="match status" value="1"/>
</dbReference>
<dbReference type="RefSeq" id="WP_106989541.1">
    <property type="nucleotide sequence ID" value="NZ_JAVEVW010000105.1"/>
</dbReference>
<feature type="domain" description="Cytochrome c" evidence="8">
    <location>
        <begin position="67"/>
        <end position="157"/>
    </location>
</feature>
<evidence type="ECO:0000256" key="3">
    <source>
        <dbReference type="ARBA" id="ARBA00022723"/>
    </source>
</evidence>
<evidence type="ECO:0000256" key="6">
    <source>
        <dbReference type="PROSITE-ProRule" id="PRU00433"/>
    </source>
</evidence>
<name>A0A2P6MAY8_9GAMM</name>
<keyword evidence="7" id="KW-1133">Transmembrane helix</keyword>
<dbReference type="InterPro" id="IPR036909">
    <property type="entry name" value="Cyt_c-like_dom_sf"/>
</dbReference>
<keyword evidence="4" id="KW-0249">Electron transport</keyword>
<dbReference type="EMBL" id="PVLF01000003">
    <property type="protein sequence ID" value="PRH83156.1"/>
    <property type="molecule type" value="Genomic_DNA"/>
</dbReference>
<evidence type="ECO:0000256" key="1">
    <source>
        <dbReference type="ARBA" id="ARBA00022448"/>
    </source>
</evidence>
<evidence type="ECO:0000256" key="4">
    <source>
        <dbReference type="ARBA" id="ARBA00022982"/>
    </source>
</evidence>
<dbReference type="SUPFAM" id="SSF46626">
    <property type="entry name" value="Cytochrome c"/>
    <property type="match status" value="1"/>
</dbReference>
<gene>
    <name evidence="9" type="ORF">C6N40_03045</name>
</gene>
<feature type="transmembrane region" description="Helical" evidence="7">
    <location>
        <begin position="21"/>
        <end position="42"/>
    </location>
</feature>
<keyword evidence="2 6" id="KW-0349">Heme</keyword>
<dbReference type="Pfam" id="PF00034">
    <property type="entry name" value="Cytochrom_C"/>
    <property type="match status" value="1"/>
</dbReference>
<keyword evidence="7" id="KW-0472">Membrane</keyword>
<evidence type="ECO:0000313" key="10">
    <source>
        <dbReference type="Proteomes" id="UP000241736"/>
    </source>
</evidence>
<dbReference type="GO" id="GO:0005506">
    <property type="term" value="F:iron ion binding"/>
    <property type="evidence" value="ECO:0007669"/>
    <property type="project" value="InterPro"/>
</dbReference>
<dbReference type="GO" id="GO:0020037">
    <property type="term" value="F:heme binding"/>
    <property type="evidence" value="ECO:0007669"/>
    <property type="project" value="InterPro"/>
</dbReference>
<proteinExistence type="predicted"/>
<keyword evidence="5 6" id="KW-0408">Iron</keyword>
<dbReference type="GO" id="GO:0009055">
    <property type="term" value="F:electron transfer activity"/>
    <property type="evidence" value="ECO:0007669"/>
    <property type="project" value="InterPro"/>
</dbReference>
<evidence type="ECO:0000259" key="8">
    <source>
        <dbReference type="PROSITE" id="PS51007"/>
    </source>
</evidence>
<comment type="caution">
    <text evidence="9">The sequence shown here is derived from an EMBL/GenBank/DDBJ whole genome shotgun (WGS) entry which is preliminary data.</text>
</comment>
<dbReference type="InterPro" id="IPR008168">
    <property type="entry name" value="Cyt_C_IC"/>
</dbReference>
<dbReference type="PRINTS" id="PR00605">
    <property type="entry name" value="CYTCHROMECIC"/>
</dbReference>
<evidence type="ECO:0000256" key="7">
    <source>
        <dbReference type="SAM" id="Phobius"/>
    </source>
</evidence>
<organism evidence="9 10">
    <name type="scientific">Arenimonas caeni</name>
    <dbReference type="NCBI Taxonomy" id="2058085"/>
    <lineage>
        <taxon>Bacteria</taxon>
        <taxon>Pseudomonadati</taxon>
        <taxon>Pseudomonadota</taxon>
        <taxon>Gammaproteobacteria</taxon>
        <taxon>Lysobacterales</taxon>
        <taxon>Lysobacteraceae</taxon>
        <taxon>Arenimonas</taxon>
    </lineage>
</organism>
<reference evidence="9 10" key="1">
    <citation type="submission" date="2018-03" db="EMBL/GenBank/DDBJ databases">
        <title>Arenimonas caeni sp. nov., isolated from activated sludge.</title>
        <authorList>
            <person name="Liu H."/>
        </authorList>
    </citation>
    <scope>NUCLEOTIDE SEQUENCE [LARGE SCALE GENOMIC DNA]</scope>
    <source>
        <strain evidence="10">z29</strain>
    </source>
</reference>
<protein>
    <submittedName>
        <fullName evidence="9">Cytochrome C oxidase Cbb3</fullName>
    </submittedName>
</protein>
<dbReference type="InterPro" id="IPR009056">
    <property type="entry name" value="Cyt_c-like_dom"/>
</dbReference>
<dbReference type="OrthoDB" id="9779283at2"/>
<evidence type="ECO:0000313" key="9">
    <source>
        <dbReference type="EMBL" id="PRH83156.1"/>
    </source>
</evidence>
<accession>A0A2P6MAY8</accession>
<sequence length="194" mass="19957">MSPTPQQVRENPEPREARNPVPVVVIALVSLMVGWATGYLMAAQPEADPTLGDQRIVLQAAPDAAASAPVDGAGLYATHCTACHQASGAGLPGVFPPLGGSEWVLGDEETLLQILLHGVSGPIEVAGQPYQGAMPAFGERLDDAEVAALASHLRSSWGNTAPAVDADAVAAARARTKERSTPWAGGAELLSRAP</sequence>
<keyword evidence="7" id="KW-0812">Transmembrane</keyword>
<evidence type="ECO:0000256" key="2">
    <source>
        <dbReference type="ARBA" id="ARBA00022617"/>
    </source>
</evidence>
<keyword evidence="3 6" id="KW-0479">Metal-binding</keyword>